<protein>
    <submittedName>
        <fullName evidence="1">Uncharacterized protein</fullName>
    </submittedName>
</protein>
<dbReference type="EMBL" id="BGPR01122974">
    <property type="protein sequence ID" value="GBN25655.1"/>
    <property type="molecule type" value="Genomic_DNA"/>
</dbReference>
<sequence length="69" mass="7690">CCLVTAGFSDTRGCQLGTATTFFLENRNFVREKKTRTEIPGTVLPSDCWVACCPRVPVMDNDHIVSRKP</sequence>
<reference evidence="1 3" key="1">
    <citation type="journal article" date="2019" name="Sci. Rep.">
        <title>Orb-weaving spider Araneus ventricosus genome elucidates the spidroin gene catalogue.</title>
        <authorList>
            <person name="Kono N."/>
            <person name="Nakamura H."/>
            <person name="Ohtoshi R."/>
            <person name="Moran D.A.P."/>
            <person name="Shinohara A."/>
            <person name="Yoshida Y."/>
            <person name="Fujiwara M."/>
            <person name="Mori M."/>
            <person name="Tomita M."/>
            <person name="Arakawa K."/>
        </authorList>
    </citation>
    <scope>NUCLEOTIDE SEQUENCE [LARGE SCALE GENOMIC DNA]</scope>
</reference>
<comment type="caution">
    <text evidence="1">The sequence shown here is derived from an EMBL/GenBank/DDBJ whole genome shotgun (WGS) entry which is preliminary data.</text>
</comment>
<feature type="non-terminal residue" evidence="1">
    <location>
        <position position="1"/>
    </location>
</feature>
<accession>A0A4Y2MG39</accession>
<keyword evidence="3" id="KW-1185">Reference proteome</keyword>
<evidence type="ECO:0000313" key="3">
    <source>
        <dbReference type="Proteomes" id="UP000499080"/>
    </source>
</evidence>
<evidence type="ECO:0000313" key="2">
    <source>
        <dbReference type="EMBL" id="GBN25655.1"/>
    </source>
</evidence>
<dbReference type="EMBL" id="BGPR01122937">
    <property type="protein sequence ID" value="GBN25559.1"/>
    <property type="molecule type" value="Genomic_DNA"/>
</dbReference>
<gene>
    <name evidence="2" type="ORF">AVEN_16316_1</name>
    <name evidence="1" type="ORF">AVEN_242520_1</name>
</gene>
<dbReference type="AlphaFoldDB" id="A0A4Y2MG39"/>
<name>A0A4Y2MG39_ARAVE</name>
<dbReference type="Proteomes" id="UP000499080">
    <property type="component" value="Unassembled WGS sequence"/>
</dbReference>
<organism evidence="1 3">
    <name type="scientific">Araneus ventricosus</name>
    <name type="common">Orbweaver spider</name>
    <name type="synonym">Epeira ventricosa</name>
    <dbReference type="NCBI Taxonomy" id="182803"/>
    <lineage>
        <taxon>Eukaryota</taxon>
        <taxon>Metazoa</taxon>
        <taxon>Ecdysozoa</taxon>
        <taxon>Arthropoda</taxon>
        <taxon>Chelicerata</taxon>
        <taxon>Arachnida</taxon>
        <taxon>Araneae</taxon>
        <taxon>Araneomorphae</taxon>
        <taxon>Entelegynae</taxon>
        <taxon>Araneoidea</taxon>
        <taxon>Araneidae</taxon>
        <taxon>Araneus</taxon>
    </lineage>
</organism>
<evidence type="ECO:0000313" key="1">
    <source>
        <dbReference type="EMBL" id="GBN25559.1"/>
    </source>
</evidence>
<proteinExistence type="predicted"/>